<evidence type="ECO:0000313" key="13">
    <source>
        <dbReference type="Proteomes" id="UP000262802"/>
    </source>
</evidence>
<keyword evidence="6" id="KW-0560">Oxidoreductase</keyword>
<keyword evidence="7 9" id="KW-0408">Iron</keyword>
<gene>
    <name evidence="12" type="ORF">D3Y59_07765</name>
</gene>
<dbReference type="RefSeq" id="WP_119444542.1">
    <property type="nucleotide sequence ID" value="NZ_CP032317.1"/>
</dbReference>
<evidence type="ECO:0000256" key="8">
    <source>
        <dbReference type="PIRSR" id="PIRSR000294-1"/>
    </source>
</evidence>
<dbReference type="PROSITE" id="PS51257">
    <property type="entry name" value="PROKAR_LIPOPROTEIN"/>
    <property type="match status" value="1"/>
</dbReference>
<keyword evidence="12" id="KW-0575">Peroxidase</keyword>
<dbReference type="PROSITE" id="PS51007">
    <property type="entry name" value="CYTC"/>
    <property type="match status" value="2"/>
</dbReference>
<dbReference type="GO" id="GO:0020037">
    <property type="term" value="F:heme binding"/>
    <property type="evidence" value="ECO:0007669"/>
    <property type="project" value="InterPro"/>
</dbReference>
<dbReference type="PANTHER" id="PTHR30600:SF10">
    <property type="entry name" value="BLL6722 PROTEIN"/>
    <property type="match status" value="1"/>
</dbReference>
<keyword evidence="3 9" id="KW-0479">Metal-binding</keyword>
<dbReference type="InterPro" id="IPR004852">
    <property type="entry name" value="Di-haem_cyt_c_peroxidsae"/>
</dbReference>
<feature type="domain" description="Cytochrome c" evidence="11">
    <location>
        <begin position="57"/>
        <end position="191"/>
    </location>
</feature>
<feature type="binding site" description="covalent" evidence="8">
    <location>
        <position position="82"/>
    </location>
    <ligand>
        <name>heme c</name>
        <dbReference type="ChEBI" id="CHEBI:61717"/>
        <label>1</label>
    </ligand>
</feature>
<feature type="binding site" description="axial binding residue" evidence="9">
    <location>
        <position position="228"/>
    </location>
    <ligand>
        <name>heme c</name>
        <dbReference type="ChEBI" id="CHEBI:61717"/>
        <label>2</label>
    </ligand>
    <ligandPart>
        <name>Fe</name>
        <dbReference type="ChEBI" id="CHEBI:18248"/>
    </ligandPart>
</feature>
<dbReference type="Pfam" id="PF03150">
    <property type="entry name" value="CCP_MauG"/>
    <property type="match status" value="1"/>
</dbReference>
<keyword evidence="2 8" id="KW-0349">Heme</keyword>
<feature type="signal peptide" evidence="10">
    <location>
        <begin position="1"/>
        <end position="25"/>
    </location>
</feature>
<keyword evidence="4 10" id="KW-0732">Signal</keyword>
<dbReference type="GO" id="GO:0009055">
    <property type="term" value="F:electron transfer activity"/>
    <property type="evidence" value="ECO:0007669"/>
    <property type="project" value="InterPro"/>
</dbReference>
<keyword evidence="5" id="KW-0574">Periplasm</keyword>
<evidence type="ECO:0000259" key="11">
    <source>
        <dbReference type="PROSITE" id="PS51007"/>
    </source>
</evidence>
<evidence type="ECO:0000313" key="12">
    <source>
        <dbReference type="EMBL" id="AYA36964.1"/>
    </source>
</evidence>
<feature type="chain" id="PRO_5017610588" evidence="10">
    <location>
        <begin position="26"/>
        <end position="351"/>
    </location>
</feature>
<evidence type="ECO:0000256" key="1">
    <source>
        <dbReference type="ARBA" id="ARBA00004418"/>
    </source>
</evidence>
<evidence type="ECO:0000256" key="3">
    <source>
        <dbReference type="ARBA" id="ARBA00022723"/>
    </source>
</evidence>
<comment type="cofactor">
    <cofactor evidence="8">
        <name>heme</name>
        <dbReference type="ChEBI" id="CHEBI:30413"/>
    </cofactor>
    <text evidence="8">Binds 2 heme groups.</text>
</comment>
<evidence type="ECO:0000256" key="7">
    <source>
        <dbReference type="ARBA" id="ARBA00023004"/>
    </source>
</evidence>
<comment type="PTM">
    <text evidence="8">Binds 2 heme groups per subunit.</text>
</comment>
<evidence type="ECO:0000256" key="5">
    <source>
        <dbReference type="ARBA" id="ARBA00022764"/>
    </source>
</evidence>
<dbReference type="GO" id="GO:0042597">
    <property type="term" value="C:periplasmic space"/>
    <property type="evidence" value="ECO:0007669"/>
    <property type="project" value="UniProtKB-SubCell"/>
</dbReference>
<evidence type="ECO:0000256" key="6">
    <source>
        <dbReference type="ARBA" id="ARBA00023002"/>
    </source>
</evidence>
<dbReference type="PIRSF" id="PIRSF000294">
    <property type="entry name" value="Cytochrome-c_peroxidase"/>
    <property type="match status" value="1"/>
</dbReference>
<feature type="binding site" description="covalent" evidence="8">
    <location>
        <position position="224"/>
    </location>
    <ligand>
        <name>heme c</name>
        <dbReference type="ChEBI" id="CHEBI:61717"/>
        <label>2</label>
    </ligand>
</feature>
<dbReference type="InterPro" id="IPR026259">
    <property type="entry name" value="MauG/Cytc_peroxidase"/>
</dbReference>
<dbReference type="InterPro" id="IPR051395">
    <property type="entry name" value="Cytochrome_c_Peroxidase/MauG"/>
</dbReference>
<evidence type="ECO:0000256" key="10">
    <source>
        <dbReference type="SAM" id="SignalP"/>
    </source>
</evidence>
<dbReference type="InterPro" id="IPR036909">
    <property type="entry name" value="Cyt_c-like_dom_sf"/>
</dbReference>
<dbReference type="SUPFAM" id="SSF46626">
    <property type="entry name" value="Cytochrome c"/>
    <property type="match status" value="2"/>
</dbReference>
<sequence>MQRLVAVLLSAALAGLLVGSCRPDADWQPVQELPGSALPSRFPAPAYAPDQNPPDRAAFELGRKLFYDARLSRDGSVSCGSCHQQTHAFADAGHALSLGVGGRQGSRNTPALQNLRWRRSLLWDGGVAHLEMLPLAPLANPAEMNETLPNVLRKLNADADYRQRFAQAYGAGPIGSQQFLKALAQFLAGFTSANSRYDQYVRNESDGTLAAPEVRGLLVFKANCAGCHATDLFTDESFRNNGLDRGFAADSGRAHITGRAADRGLFKVPSLRNVARTAPYMHDGRFGTLEQVLDHYNTGVVESPTLDPQLRRPGGRLGIALTVQQKSDLRAFLLTLTDEQFLNNPQLAKPR</sequence>
<comment type="subcellular location">
    <subcellularLocation>
        <location evidence="1">Periplasm</location>
    </subcellularLocation>
</comment>
<dbReference type="InterPro" id="IPR009056">
    <property type="entry name" value="Cyt_c-like_dom"/>
</dbReference>
<feature type="domain" description="Cytochrome c" evidence="11">
    <location>
        <begin position="211"/>
        <end position="337"/>
    </location>
</feature>
<name>A0A3B7QYP2_9BACT</name>
<evidence type="ECO:0000256" key="4">
    <source>
        <dbReference type="ARBA" id="ARBA00022729"/>
    </source>
</evidence>
<keyword evidence="13" id="KW-1185">Reference proteome</keyword>
<dbReference type="GO" id="GO:0046872">
    <property type="term" value="F:metal ion binding"/>
    <property type="evidence" value="ECO:0007669"/>
    <property type="project" value="UniProtKB-KW"/>
</dbReference>
<dbReference type="OrthoDB" id="9805202at2"/>
<accession>A0A3B7QYP2</accession>
<protein>
    <submittedName>
        <fullName evidence="12">Cytochrome-c peroxidase</fullName>
    </submittedName>
</protein>
<evidence type="ECO:0000256" key="2">
    <source>
        <dbReference type="ARBA" id="ARBA00022617"/>
    </source>
</evidence>
<dbReference type="Proteomes" id="UP000262802">
    <property type="component" value="Chromosome"/>
</dbReference>
<dbReference type="GO" id="GO:0004130">
    <property type="term" value="F:cytochrome-c peroxidase activity"/>
    <property type="evidence" value="ECO:0007669"/>
    <property type="project" value="TreeGrafter"/>
</dbReference>
<dbReference type="AlphaFoldDB" id="A0A3B7QYP2"/>
<dbReference type="Gene3D" id="1.10.760.10">
    <property type="entry name" value="Cytochrome c-like domain"/>
    <property type="match status" value="2"/>
</dbReference>
<proteinExistence type="predicted"/>
<dbReference type="EMBL" id="CP032317">
    <property type="protein sequence ID" value="AYA36964.1"/>
    <property type="molecule type" value="Genomic_DNA"/>
</dbReference>
<feature type="binding site" description="covalent" evidence="8">
    <location>
        <position position="227"/>
    </location>
    <ligand>
        <name>heme c</name>
        <dbReference type="ChEBI" id="CHEBI:61717"/>
        <label>2</label>
    </ligand>
</feature>
<reference evidence="12 13" key="1">
    <citation type="submission" date="2018-09" db="EMBL/GenBank/DDBJ databases">
        <title>Hymenobacter medium sp. nov., isolated from R2A medium.</title>
        <authorList>
            <person name="Yingchao G."/>
        </authorList>
    </citation>
    <scope>NUCLEOTIDE SEQUENCE [LARGE SCALE GENOMIC DNA]</scope>
    <source>
        <strain evidence="13">sh-6</strain>
    </source>
</reference>
<dbReference type="KEGG" id="hyh:D3Y59_07765"/>
<feature type="binding site" description="axial binding residue" evidence="9">
    <location>
        <position position="83"/>
    </location>
    <ligand>
        <name>heme c</name>
        <dbReference type="ChEBI" id="CHEBI:61717"/>
        <label>1</label>
    </ligand>
    <ligandPart>
        <name>Fe</name>
        <dbReference type="ChEBI" id="CHEBI:18248"/>
    </ligandPart>
</feature>
<dbReference type="PANTHER" id="PTHR30600">
    <property type="entry name" value="CYTOCHROME C PEROXIDASE-RELATED"/>
    <property type="match status" value="1"/>
</dbReference>
<feature type="binding site" description="covalent" evidence="8">
    <location>
        <position position="79"/>
    </location>
    <ligand>
        <name>heme c</name>
        <dbReference type="ChEBI" id="CHEBI:61717"/>
        <label>1</label>
    </ligand>
</feature>
<organism evidence="12 13">
    <name type="scientific">Hymenobacter oligotrophus</name>
    <dbReference type="NCBI Taxonomy" id="2319843"/>
    <lineage>
        <taxon>Bacteria</taxon>
        <taxon>Pseudomonadati</taxon>
        <taxon>Bacteroidota</taxon>
        <taxon>Cytophagia</taxon>
        <taxon>Cytophagales</taxon>
        <taxon>Hymenobacteraceae</taxon>
        <taxon>Hymenobacter</taxon>
    </lineage>
</organism>
<evidence type="ECO:0000256" key="9">
    <source>
        <dbReference type="PIRSR" id="PIRSR000294-2"/>
    </source>
</evidence>